<dbReference type="EC" id="2.7.1.15" evidence="2 13"/>
<keyword evidence="18" id="KW-1185">Reference proteome</keyword>
<keyword evidence="7 13" id="KW-0547">Nucleotide-binding</keyword>
<evidence type="ECO:0000256" key="4">
    <source>
        <dbReference type="ARBA" id="ARBA00022490"/>
    </source>
</evidence>
<dbReference type="PANTHER" id="PTHR10584">
    <property type="entry name" value="SUGAR KINASE"/>
    <property type="match status" value="1"/>
</dbReference>
<comment type="activity regulation">
    <text evidence="13">Activated by a monovalent cation that binds near, but not in, the active site. The most likely occupant of the site in vivo is potassium. Ion binding induces a conformational change that may alter substrate affinity.</text>
</comment>
<dbReference type="GO" id="GO:0019303">
    <property type="term" value="P:D-ribose catabolic process"/>
    <property type="evidence" value="ECO:0007669"/>
    <property type="project" value="UniProtKB-UniRule"/>
</dbReference>
<feature type="binding site" evidence="13">
    <location>
        <position position="288"/>
    </location>
    <ligand>
        <name>K(+)</name>
        <dbReference type="ChEBI" id="CHEBI:29103"/>
    </ligand>
</feature>
<keyword evidence="5 13" id="KW-0808">Transferase</keyword>
<evidence type="ECO:0000256" key="5">
    <source>
        <dbReference type="ARBA" id="ARBA00022679"/>
    </source>
</evidence>
<comment type="cofactor">
    <cofactor evidence="13">
        <name>Mg(2+)</name>
        <dbReference type="ChEBI" id="CHEBI:18420"/>
    </cofactor>
    <text evidence="13">Requires a divalent cation, most likely magnesium in vivo, as an electrophilic catalyst to aid phosphoryl group transfer. It is the chelate of the metal and the nucleotide that is the actual substrate.</text>
</comment>
<feature type="binding site" evidence="13">
    <location>
        <position position="140"/>
    </location>
    <ligand>
        <name>substrate</name>
    </ligand>
</feature>
<dbReference type="EMBL" id="FTLX01000006">
    <property type="protein sequence ID" value="SIR21739.1"/>
    <property type="molecule type" value="Genomic_DNA"/>
</dbReference>
<comment type="similarity">
    <text evidence="13">Belongs to the carbohydrate kinase PfkB family. Ribokinase subfamily.</text>
</comment>
<evidence type="ECO:0000256" key="6">
    <source>
        <dbReference type="ARBA" id="ARBA00022723"/>
    </source>
</evidence>
<dbReference type="Gene3D" id="3.40.1190.20">
    <property type="match status" value="1"/>
</dbReference>
<proteinExistence type="inferred from homology"/>
<dbReference type="UniPathway" id="UPA00916">
    <property type="reaction ID" value="UER00889"/>
</dbReference>
<keyword evidence="12 13" id="KW-0119">Carbohydrate metabolism</keyword>
<reference evidence="18" key="2">
    <citation type="submission" date="2017-03" db="EMBL/GenBank/DDBJ databases">
        <title>Bacillus sp. V-88(T) DSM27956, whole genome shotgun sequencing project.</title>
        <authorList>
            <person name="Dastager S.G."/>
            <person name="Neurgaonkar P.S."/>
            <person name="Dharne M.S."/>
        </authorList>
    </citation>
    <scope>NUCLEOTIDE SEQUENCE [LARGE SCALE GENOMIC DNA]</scope>
    <source>
        <strain evidence="18">DSM 25145</strain>
    </source>
</reference>
<feature type="binding site" evidence="13">
    <location>
        <position position="247"/>
    </location>
    <ligand>
        <name>K(+)</name>
        <dbReference type="ChEBI" id="CHEBI:29103"/>
    </ligand>
</feature>
<dbReference type="InterPro" id="IPR002139">
    <property type="entry name" value="Ribo/fructo_kinase"/>
</dbReference>
<accession>A0A1N6Z4M4</accession>
<feature type="domain" description="Carbohydrate kinase PfkB" evidence="14">
    <location>
        <begin position="3"/>
        <end position="295"/>
    </location>
</feature>
<dbReference type="HAMAP" id="MF_01987">
    <property type="entry name" value="Ribokinase"/>
    <property type="match status" value="1"/>
</dbReference>
<dbReference type="InterPro" id="IPR011877">
    <property type="entry name" value="Ribokinase"/>
</dbReference>
<evidence type="ECO:0000256" key="1">
    <source>
        <dbReference type="ARBA" id="ARBA00005380"/>
    </source>
</evidence>
<dbReference type="Proteomes" id="UP000215545">
    <property type="component" value="Unassembled WGS sequence"/>
</dbReference>
<keyword evidence="4 13" id="KW-0963">Cytoplasm</keyword>
<dbReference type="PANTHER" id="PTHR10584:SF166">
    <property type="entry name" value="RIBOKINASE"/>
    <property type="match status" value="1"/>
</dbReference>
<feature type="binding site" evidence="13">
    <location>
        <position position="283"/>
    </location>
    <ligand>
        <name>K(+)</name>
        <dbReference type="ChEBI" id="CHEBI:29103"/>
    </ligand>
</feature>
<comment type="subcellular location">
    <subcellularLocation>
        <location evidence="13">Cytoplasm</location>
    </subcellularLocation>
</comment>
<dbReference type="RefSeq" id="WP_045851184.1">
    <property type="nucleotide sequence ID" value="NZ_FTLX01000006.1"/>
</dbReference>
<feature type="binding site" evidence="13">
    <location>
        <begin position="220"/>
        <end position="225"/>
    </location>
    <ligand>
        <name>ATP</name>
        <dbReference type="ChEBI" id="CHEBI:30616"/>
    </ligand>
</feature>
<dbReference type="OrthoDB" id="9775849at2"/>
<evidence type="ECO:0000313" key="17">
    <source>
        <dbReference type="Proteomes" id="UP000186385"/>
    </source>
</evidence>
<feature type="binding site" evidence="13">
    <location>
        <position position="286"/>
    </location>
    <ligand>
        <name>K(+)</name>
        <dbReference type="ChEBI" id="CHEBI:29103"/>
    </ligand>
</feature>
<dbReference type="AlphaFoldDB" id="A0A1N6Z4M4"/>
<evidence type="ECO:0000256" key="12">
    <source>
        <dbReference type="ARBA" id="ARBA00023277"/>
    </source>
</evidence>
<dbReference type="InterPro" id="IPR011611">
    <property type="entry name" value="PfkB_dom"/>
</dbReference>
<comment type="pathway">
    <text evidence="13">Carbohydrate metabolism; D-ribose degradation; D-ribose 5-phosphate from beta-D-ribopyranose: step 2/2.</text>
</comment>
<keyword evidence="11 13" id="KW-0630">Potassium</keyword>
<dbReference type="FunFam" id="3.40.1190.20:FF:000012">
    <property type="entry name" value="Ribokinase"/>
    <property type="match status" value="1"/>
</dbReference>
<evidence type="ECO:0000256" key="3">
    <source>
        <dbReference type="ARBA" id="ARBA00016943"/>
    </source>
</evidence>
<evidence type="ECO:0000256" key="10">
    <source>
        <dbReference type="ARBA" id="ARBA00022842"/>
    </source>
</evidence>
<name>A0A1N6Z4M4_9BACI</name>
<keyword evidence="9 13" id="KW-0067">ATP-binding</keyword>
<reference evidence="15" key="3">
    <citation type="submission" date="2017-03" db="EMBL/GenBank/DDBJ databases">
        <authorList>
            <person name="Dastager S.G."/>
            <person name="Neurgaonkar P.S."/>
            <person name="Dharne M.S."/>
        </authorList>
    </citation>
    <scope>NUCLEOTIDE SEQUENCE</scope>
    <source>
        <strain evidence="15">DSM 25145</strain>
    </source>
</reference>
<dbReference type="InterPro" id="IPR002173">
    <property type="entry name" value="Carboh/pur_kinase_PfkB_CS"/>
</dbReference>
<dbReference type="Proteomes" id="UP000186385">
    <property type="component" value="Unassembled WGS sequence"/>
</dbReference>
<feature type="binding site" evidence="13">
    <location>
        <position position="292"/>
    </location>
    <ligand>
        <name>K(+)</name>
        <dbReference type="ChEBI" id="CHEBI:29103"/>
    </ligand>
</feature>
<dbReference type="PROSITE" id="PS00584">
    <property type="entry name" value="PFKB_KINASES_2"/>
    <property type="match status" value="1"/>
</dbReference>
<evidence type="ECO:0000256" key="9">
    <source>
        <dbReference type="ARBA" id="ARBA00022840"/>
    </source>
</evidence>
<dbReference type="EMBL" id="MWSK01000006">
    <property type="protein sequence ID" value="OXS76588.1"/>
    <property type="molecule type" value="Genomic_DNA"/>
</dbReference>
<comment type="catalytic activity">
    <reaction evidence="13">
        <text>D-ribose + ATP = D-ribose 5-phosphate + ADP + H(+)</text>
        <dbReference type="Rhea" id="RHEA:13697"/>
        <dbReference type="ChEBI" id="CHEBI:15378"/>
        <dbReference type="ChEBI" id="CHEBI:30616"/>
        <dbReference type="ChEBI" id="CHEBI:47013"/>
        <dbReference type="ChEBI" id="CHEBI:78346"/>
        <dbReference type="ChEBI" id="CHEBI:456216"/>
        <dbReference type="EC" id="2.7.1.15"/>
    </reaction>
</comment>
<dbReference type="GO" id="GO:0005829">
    <property type="term" value="C:cytosol"/>
    <property type="evidence" value="ECO:0007669"/>
    <property type="project" value="TreeGrafter"/>
</dbReference>
<evidence type="ECO:0000313" key="16">
    <source>
        <dbReference type="EMBL" id="SIR21739.1"/>
    </source>
</evidence>
<protein>
    <recommendedName>
        <fullName evidence="3 13">Ribokinase</fullName>
        <shortName evidence="13">RK</shortName>
        <ecNumber evidence="2 13">2.7.1.15</ecNumber>
    </recommendedName>
</protein>
<keyword evidence="6 13" id="KW-0479">Metal-binding</keyword>
<evidence type="ECO:0000256" key="8">
    <source>
        <dbReference type="ARBA" id="ARBA00022777"/>
    </source>
</evidence>
<feature type="active site" description="Proton acceptor" evidence="13">
    <location>
        <position position="253"/>
    </location>
</feature>
<feature type="binding site" evidence="13">
    <location>
        <begin position="11"/>
        <end position="13"/>
    </location>
    <ligand>
        <name>substrate</name>
    </ligand>
</feature>
<dbReference type="GO" id="GO:0005524">
    <property type="term" value="F:ATP binding"/>
    <property type="evidence" value="ECO:0007669"/>
    <property type="project" value="UniProtKB-UniRule"/>
</dbReference>
<evidence type="ECO:0000256" key="13">
    <source>
        <dbReference type="HAMAP-Rule" id="MF_01987"/>
    </source>
</evidence>
<dbReference type="GO" id="GO:0004747">
    <property type="term" value="F:ribokinase activity"/>
    <property type="evidence" value="ECO:0007669"/>
    <property type="project" value="UniProtKB-UniRule"/>
</dbReference>
<evidence type="ECO:0000313" key="15">
    <source>
        <dbReference type="EMBL" id="OXS76588.1"/>
    </source>
</evidence>
<evidence type="ECO:0000313" key="18">
    <source>
        <dbReference type="Proteomes" id="UP000215545"/>
    </source>
</evidence>
<keyword evidence="8 13" id="KW-0418">Kinase</keyword>
<keyword evidence="10 13" id="KW-0460">Magnesium</keyword>
<dbReference type="SUPFAM" id="SSF53613">
    <property type="entry name" value="Ribokinase-like"/>
    <property type="match status" value="1"/>
</dbReference>
<feature type="binding site" evidence="13">
    <location>
        <begin position="39"/>
        <end position="43"/>
    </location>
    <ligand>
        <name>substrate</name>
    </ligand>
</feature>
<dbReference type="Pfam" id="PF00294">
    <property type="entry name" value="PfkB"/>
    <property type="match status" value="1"/>
</dbReference>
<dbReference type="InterPro" id="IPR029056">
    <property type="entry name" value="Ribokinase-like"/>
</dbReference>
<comment type="subunit">
    <text evidence="13">Homodimer.</text>
</comment>
<feature type="binding site" evidence="13">
    <location>
        <position position="249"/>
    </location>
    <ligand>
        <name>K(+)</name>
        <dbReference type="ChEBI" id="CHEBI:29103"/>
    </ligand>
</feature>
<evidence type="ECO:0000256" key="2">
    <source>
        <dbReference type="ARBA" id="ARBA00012035"/>
    </source>
</evidence>
<dbReference type="NCBIfam" id="TIGR02152">
    <property type="entry name" value="D_ribokin_bact"/>
    <property type="match status" value="1"/>
</dbReference>
<reference evidence="16 17" key="1">
    <citation type="submission" date="2017-01" db="EMBL/GenBank/DDBJ databases">
        <authorList>
            <person name="Mah S.A."/>
            <person name="Swanson W.J."/>
            <person name="Moy G.W."/>
            <person name="Vacquier V.D."/>
        </authorList>
    </citation>
    <scope>NUCLEOTIDE SEQUENCE [LARGE SCALE GENOMIC DNA]</scope>
    <source>
        <strain evidence="16 17">NIO-1016</strain>
    </source>
</reference>
<comment type="similarity">
    <text evidence="1">Belongs to the carbohydrate kinase pfkB family.</text>
</comment>
<evidence type="ECO:0000256" key="7">
    <source>
        <dbReference type="ARBA" id="ARBA00022741"/>
    </source>
</evidence>
<feature type="binding site" evidence="13">
    <location>
        <position position="253"/>
    </location>
    <ligand>
        <name>substrate</name>
    </ligand>
</feature>
<feature type="binding site" evidence="13">
    <location>
        <begin position="252"/>
        <end position="253"/>
    </location>
    <ligand>
        <name>ATP</name>
        <dbReference type="ChEBI" id="CHEBI:30616"/>
    </ligand>
</feature>
<evidence type="ECO:0000259" key="14">
    <source>
        <dbReference type="Pfam" id="PF00294"/>
    </source>
</evidence>
<gene>
    <name evidence="13" type="primary">rbsK</name>
    <name evidence="15" type="ORF">B1B05_13005</name>
    <name evidence="16" type="ORF">SAMN05443094_10695</name>
</gene>
<dbReference type="STRING" id="1017273.SAMN05443094_10695"/>
<dbReference type="CDD" id="cd01174">
    <property type="entry name" value="ribokinase"/>
    <property type="match status" value="1"/>
</dbReference>
<dbReference type="PRINTS" id="PR00990">
    <property type="entry name" value="RIBOKINASE"/>
</dbReference>
<feature type="binding site" evidence="13">
    <location>
        <position position="184"/>
    </location>
    <ligand>
        <name>ATP</name>
        <dbReference type="ChEBI" id="CHEBI:30616"/>
    </ligand>
</feature>
<comment type="caution">
    <text evidence="13">Lacks conserved residue(s) required for the propagation of feature annotation.</text>
</comment>
<evidence type="ECO:0000256" key="11">
    <source>
        <dbReference type="ARBA" id="ARBA00022958"/>
    </source>
</evidence>
<comment type="function">
    <text evidence="13">Catalyzes the phosphorylation of ribose at O-5 in a reaction requiring ATP and magnesium. The resulting D-ribose-5-phosphate can then be used either for sythesis of nucleotides, histidine, and tryptophan, or as a component of the pentose phosphate pathway.</text>
</comment>
<dbReference type="GO" id="GO:0046872">
    <property type="term" value="F:metal ion binding"/>
    <property type="evidence" value="ECO:0007669"/>
    <property type="project" value="UniProtKB-KW"/>
</dbReference>
<sequence length="307" mass="32306">MGRITVVGSYVVDLMSRTPQLPKPGETVLGGPFQMGPGGKGGNQATAAARSGSDVAFVTKVGDDVFGKEAIKHFEREGFNIQFVHRSKTEATGTALIAVDDQGENDIVIAPGACGTMTRSDVLKAEEEIKRSQMVMLQLEISFEAIEAAIKKAVHHQVPVLLNPAPCVDFPQEWLKYITYATPNETEALGLTGVEVTDALSAQEAADVLHEKGVKTVVITLGKQGVFLSKEAGKGAWMDGFSVKAMDTTGAGDAFNGGFAHAIGSGAPVEEAVQFGQAVAALSVTKMGTAASMPTQDEIKAFLKDHQ</sequence>
<organism evidence="16 17">
    <name type="scientific">Domibacillus enclensis</name>
    <dbReference type="NCBI Taxonomy" id="1017273"/>
    <lineage>
        <taxon>Bacteria</taxon>
        <taxon>Bacillati</taxon>
        <taxon>Bacillota</taxon>
        <taxon>Bacilli</taxon>
        <taxon>Bacillales</taxon>
        <taxon>Bacillaceae</taxon>
        <taxon>Domibacillus</taxon>
    </lineage>
</organism>